<dbReference type="GO" id="GO:0016491">
    <property type="term" value="F:oxidoreductase activity"/>
    <property type="evidence" value="ECO:0007669"/>
    <property type="project" value="InterPro"/>
</dbReference>
<dbReference type="PANTHER" id="PTHR30157">
    <property type="entry name" value="FERRIC REDUCTASE, NADPH-DEPENDENT"/>
    <property type="match status" value="1"/>
</dbReference>
<dbReference type="InterPro" id="IPR039261">
    <property type="entry name" value="FNR_nucleotide-bd"/>
</dbReference>
<gene>
    <name evidence="2" type="ORF">SAMN05445060_2705</name>
</gene>
<keyword evidence="3" id="KW-1185">Reference proteome</keyword>
<dbReference type="Pfam" id="PF04954">
    <property type="entry name" value="SIP"/>
    <property type="match status" value="1"/>
</dbReference>
<evidence type="ECO:0000313" key="2">
    <source>
        <dbReference type="EMBL" id="SIS11143.1"/>
    </source>
</evidence>
<dbReference type="RefSeq" id="WP_076480380.1">
    <property type="nucleotide sequence ID" value="NZ_FTNT01000008.1"/>
</dbReference>
<dbReference type="InterPro" id="IPR017927">
    <property type="entry name" value="FAD-bd_FR_type"/>
</dbReference>
<organism evidence="2 3">
    <name type="scientific">Williamsia sterculiae</name>
    <dbReference type="NCBI Taxonomy" id="1344003"/>
    <lineage>
        <taxon>Bacteria</taxon>
        <taxon>Bacillati</taxon>
        <taxon>Actinomycetota</taxon>
        <taxon>Actinomycetes</taxon>
        <taxon>Mycobacteriales</taxon>
        <taxon>Nocardiaceae</taxon>
        <taxon>Williamsia</taxon>
    </lineage>
</organism>
<reference evidence="2 3" key="1">
    <citation type="submission" date="2017-01" db="EMBL/GenBank/DDBJ databases">
        <authorList>
            <person name="Mah S.A."/>
            <person name="Swanson W.J."/>
            <person name="Moy G.W."/>
            <person name="Vacquier V.D."/>
        </authorList>
    </citation>
    <scope>NUCLEOTIDE SEQUENCE [LARGE SCALE GENOMIC DNA]</scope>
    <source>
        <strain evidence="2 3">CPCC 203464</strain>
    </source>
</reference>
<dbReference type="Gene3D" id="3.40.50.80">
    <property type="entry name" value="Nucleotide-binding domain of ferredoxin-NADP reductase (FNR) module"/>
    <property type="match status" value="1"/>
</dbReference>
<dbReference type="SUPFAM" id="SSF63380">
    <property type="entry name" value="Riboflavin synthase domain-like"/>
    <property type="match status" value="1"/>
</dbReference>
<dbReference type="PANTHER" id="PTHR30157:SF0">
    <property type="entry name" value="NADPH-DEPENDENT FERRIC-CHELATE REDUCTASE"/>
    <property type="match status" value="1"/>
</dbReference>
<dbReference type="EMBL" id="FTNT01000008">
    <property type="protein sequence ID" value="SIS11143.1"/>
    <property type="molecule type" value="Genomic_DNA"/>
</dbReference>
<proteinExistence type="predicted"/>
<feature type="domain" description="FAD-binding FR-type" evidence="1">
    <location>
        <begin position="3"/>
        <end position="128"/>
    </location>
</feature>
<dbReference type="InterPro" id="IPR007037">
    <property type="entry name" value="SIP_rossman_dom"/>
</dbReference>
<dbReference type="AlphaFoldDB" id="A0A1N7GEY5"/>
<evidence type="ECO:0000259" key="1">
    <source>
        <dbReference type="PROSITE" id="PS51384"/>
    </source>
</evidence>
<sequence length="282" mass="30470">MARTAITLTVQRKQWLTPHMVRVFLGGPGFAQFEATEDTDAYVKLIFPVAGAEYPDPFDLQRIRAELPADAQPTLRTYTVRSVDSGRGELAIDFVVHGSEGVAGPWAADAEAGDEIALVGPGSGYRPDPEASWHLLAADESGLPALAAALEGMPDTARVKAFIEVSGPDDEIELTAPSGADITWVHRGASSFEVDDEGAGDNAPLVAAVRSSEWLDGDPQVFIHGEAAAVMHNLRKYIRRERSVSAANASISGYWRRGRTEEGFREWKSDLRREEEAAQPAG</sequence>
<evidence type="ECO:0000313" key="3">
    <source>
        <dbReference type="Proteomes" id="UP000186218"/>
    </source>
</evidence>
<dbReference type="InterPro" id="IPR017938">
    <property type="entry name" value="Riboflavin_synthase-like_b-brl"/>
</dbReference>
<dbReference type="Pfam" id="PF08021">
    <property type="entry name" value="FAD_binding_9"/>
    <property type="match status" value="1"/>
</dbReference>
<dbReference type="CDD" id="cd06193">
    <property type="entry name" value="siderophore_interacting"/>
    <property type="match status" value="1"/>
</dbReference>
<dbReference type="FunFam" id="2.40.30.10:FF:000131">
    <property type="entry name" value="NADPH-dependent ferric siderophore reductase"/>
    <property type="match status" value="1"/>
</dbReference>
<accession>A0A1N7GEY5</accession>
<dbReference type="OrthoDB" id="9814826at2"/>
<name>A0A1N7GEY5_9NOCA</name>
<protein>
    <submittedName>
        <fullName evidence="2">NADPH-dependent ferric siderophore reductase, contains FAD-binding and SIP domains</fullName>
    </submittedName>
</protein>
<dbReference type="Gene3D" id="2.40.30.10">
    <property type="entry name" value="Translation factors"/>
    <property type="match status" value="1"/>
</dbReference>
<dbReference type="PROSITE" id="PS51384">
    <property type="entry name" value="FAD_FR"/>
    <property type="match status" value="1"/>
</dbReference>
<dbReference type="InterPro" id="IPR039374">
    <property type="entry name" value="SIP_fam"/>
</dbReference>
<dbReference type="STRING" id="1344003.SAMN05445060_2705"/>
<dbReference type="Proteomes" id="UP000186218">
    <property type="component" value="Unassembled WGS sequence"/>
</dbReference>
<dbReference type="InterPro" id="IPR013113">
    <property type="entry name" value="SIP_FAD-bd"/>
</dbReference>